<dbReference type="AlphaFoldDB" id="A0A9N7TWW4"/>
<protein>
    <submittedName>
        <fullName evidence="1">Uncharacterized protein</fullName>
    </submittedName>
</protein>
<dbReference type="Proteomes" id="UP001153269">
    <property type="component" value="Unassembled WGS sequence"/>
</dbReference>
<comment type="caution">
    <text evidence="1">The sequence shown here is derived from an EMBL/GenBank/DDBJ whole genome shotgun (WGS) entry which is preliminary data.</text>
</comment>
<accession>A0A9N7TWW4</accession>
<name>A0A9N7TWW4_PLEPL</name>
<proteinExistence type="predicted"/>
<sequence>MPPLAGSILRVPCPSTAPLAAQPQGFPDETEVRGALWSGCERQPTAMSLRRPSAKDKRKGSMDLQTVTVSSSVLHKWHTGDEKYRTWSGDLSVAVLRNWTSISPLHTAILTCCSIWEFSNRIYTRMRRGTGGARSVRVTSVCPGECGAYVSTGVVCTELLCNSVSHAVSPAGVPWQGAASFPSSAFIATDV</sequence>
<gene>
    <name evidence="1" type="ORF">PLEPLA_LOCUS8495</name>
</gene>
<reference evidence="1" key="1">
    <citation type="submission" date="2020-03" db="EMBL/GenBank/DDBJ databases">
        <authorList>
            <person name="Weist P."/>
        </authorList>
    </citation>
    <scope>NUCLEOTIDE SEQUENCE</scope>
</reference>
<organism evidence="1 2">
    <name type="scientific">Pleuronectes platessa</name>
    <name type="common">European plaice</name>
    <dbReference type="NCBI Taxonomy" id="8262"/>
    <lineage>
        <taxon>Eukaryota</taxon>
        <taxon>Metazoa</taxon>
        <taxon>Chordata</taxon>
        <taxon>Craniata</taxon>
        <taxon>Vertebrata</taxon>
        <taxon>Euteleostomi</taxon>
        <taxon>Actinopterygii</taxon>
        <taxon>Neopterygii</taxon>
        <taxon>Teleostei</taxon>
        <taxon>Neoteleostei</taxon>
        <taxon>Acanthomorphata</taxon>
        <taxon>Carangaria</taxon>
        <taxon>Pleuronectiformes</taxon>
        <taxon>Pleuronectoidei</taxon>
        <taxon>Pleuronectidae</taxon>
        <taxon>Pleuronectes</taxon>
    </lineage>
</organism>
<evidence type="ECO:0000313" key="1">
    <source>
        <dbReference type="EMBL" id="CAB1420620.1"/>
    </source>
</evidence>
<evidence type="ECO:0000313" key="2">
    <source>
        <dbReference type="Proteomes" id="UP001153269"/>
    </source>
</evidence>
<dbReference type="EMBL" id="CADEAL010000469">
    <property type="protein sequence ID" value="CAB1420620.1"/>
    <property type="molecule type" value="Genomic_DNA"/>
</dbReference>
<keyword evidence="2" id="KW-1185">Reference proteome</keyword>